<evidence type="ECO:0000259" key="2">
    <source>
        <dbReference type="Pfam" id="PF20152"/>
    </source>
</evidence>
<feature type="transmembrane region" description="Helical" evidence="1">
    <location>
        <begin position="143"/>
        <end position="163"/>
    </location>
</feature>
<dbReference type="PANTHER" id="PTHR40465">
    <property type="entry name" value="CHROMOSOME 1, WHOLE GENOME SHOTGUN SEQUENCE"/>
    <property type="match status" value="1"/>
</dbReference>
<evidence type="ECO:0000313" key="3">
    <source>
        <dbReference type="EMBL" id="KTB44456.1"/>
    </source>
</evidence>
<evidence type="ECO:0000313" key="4">
    <source>
        <dbReference type="Proteomes" id="UP000054988"/>
    </source>
</evidence>
<dbReference type="EMBL" id="LATX01000923">
    <property type="protein sequence ID" value="KTB44456.1"/>
    <property type="molecule type" value="Genomic_DNA"/>
</dbReference>
<keyword evidence="1" id="KW-0472">Membrane</keyword>
<name>A0A0W0G7A0_MONRR</name>
<organism evidence="3 4">
    <name type="scientific">Moniliophthora roreri</name>
    <name type="common">Frosty pod rot fungus</name>
    <name type="synonym">Monilia roreri</name>
    <dbReference type="NCBI Taxonomy" id="221103"/>
    <lineage>
        <taxon>Eukaryota</taxon>
        <taxon>Fungi</taxon>
        <taxon>Dikarya</taxon>
        <taxon>Basidiomycota</taxon>
        <taxon>Agaricomycotina</taxon>
        <taxon>Agaricomycetes</taxon>
        <taxon>Agaricomycetidae</taxon>
        <taxon>Agaricales</taxon>
        <taxon>Marasmiineae</taxon>
        <taxon>Marasmiaceae</taxon>
        <taxon>Moniliophthora</taxon>
    </lineage>
</organism>
<feature type="transmembrane region" description="Helical" evidence="1">
    <location>
        <begin position="203"/>
        <end position="227"/>
    </location>
</feature>
<proteinExistence type="predicted"/>
<dbReference type="Pfam" id="PF20152">
    <property type="entry name" value="DUF6534"/>
    <property type="match status" value="1"/>
</dbReference>
<comment type="caution">
    <text evidence="3">The sequence shown here is derived from an EMBL/GenBank/DDBJ whole genome shotgun (WGS) entry which is preliminary data.</text>
</comment>
<feature type="transmembrane region" description="Helical" evidence="1">
    <location>
        <begin position="247"/>
        <end position="266"/>
    </location>
</feature>
<dbReference type="AlphaFoldDB" id="A0A0W0G7A0"/>
<feature type="transmembrane region" description="Helical" evidence="1">
    <location>
        <begin position="273"/>
        <end position="291"/>
    </location>
</feature>
<feature type="transmembrane region" description="Helical" evidence="1">
    <location>
        <begin position="110"/>
        <end position="131"/>
    </location>
</feature>
<feature type="transmembrane region" description="Helical" evidence="1">
    <location>
        <begin position="12"/>
        <end position="35"/>
    </location>
</feature>
<sequence length="381" mass="42464">MSSPNVEDTLGAALIGLGVSCIVFGILSTEVFTYYSRYPRDPNGYKLLVAFVWLLELVDQGCIGHFIYYYMISNFTKPLVLFTGDVVWTLLVSLHRVFVRVIADGGDFQIQVVLGAAAGTIVKCCFAMRVWRFSNHNLPLTALIILLSLGQFGLAISAFSIFMHMDHASYQLHLFQRTPSEVLCLMPSSFGLKKLMYANRLKLIATLALGTGALTDLITAFTLSYYLRKLRTGYQKSDLLVNKLSLYAINTGALTSVMSLGALIFYDIQPTTFQFLAFYFTLSKLYAISLMCTLNTRKVICGQGTDRELSTQTADQTLPRFIVSHHSHQTRSQLPLHTKSQLEIGVHHEVSVVSDVGTDSFSPVKDLASYPPKSPDPYTWQ</sequence>
<keyword evidence="1" id="KW-1133">Transmembrane helix</keyword>
<protein>
    <recommendedName>
        <fullName evidence="2">DUF6534 domain-containing protein</fullName>
    </recommendedName>
</protein>
<gene>
    <name evidence="3" type="ORF">WG66_2971</name>
</gene>
<evidence type="ECO:0000256" key="1">
    <source>
        <dbReference type="SAM" id="Phobius"/>
    </source>
</evidence>
<feature type="transmembrane region" description="Helical" evidence="1">
    <location>
        <begin position="78"/>
        <end position="98"/>
    </location>
</feature>
<dbReference type="InterPro" id="IPR045339">
    <property type="entry name" value="DUF6534"/>
</dbReference>
<dbReference type="Proteomes" id="UP000054988">
    <property type="component" value="Unassembled WGS sequence"/>
</dbReference>
<accession>A0A0W0G7A0</accession>
<reference evidence="3 4" key="1">
    <citation type="submission" date="2015-12" db="EMBL/GenBank/DDBJ databases">
        <title>Draft genome sequence of Moniliophthora roreri, the causal agent of frosty pod rot of cacao.</title>
        <authorList>
            <person name="Aime M.C."/>
            <person name="Diaz-Valderrama J.R."/>
            <person name="Kijpornyongpan T."/>
            <person name="Phillips-Mora W."/>
        </authorList>
    </citation>
    <scope>NUCLEOTIDE SEQUENCE [LARGE SCALE GENOMIC DNA]</scope>
    <source>
        <strain evidence="3 4">MCA 2952</strain>
    </source>
</reference>
<keyword evidence="1" id="KW-0812">Transmembrane</keyword>
<feature type="domain" description="DUF6534" evidence="2">
    <location>
        <begin position="213"/>
        <end position="298"/>
    </location>
</feature>
<feature type="transmembrane region" description="Helical" evidence="1">
    <location>
        <begin position="47"/>
        <end position="72"/>
    </location>
</feature>
<dbReference type="PANTHER" id="PTHR40465:SF1">
    <property type="entry name" value="DUF6534 DOMAIN-CONTAINING PROTEIN"/>
    <property type="match status" value="1"/>
</dbReference>